<organism evidence="1 2">
    <name type="scientific">Cynara cardunculus var. scolymus</name>
    <name type="common">Globe artichoke</name>
    <name type="synonym">Cynara scolymus</name>
    <dbReference type="NCBI Taxonomy" id="59895"/>
    <lineage>
        <taxon>Eukaryota</taxon>
        <taxon>Viridiplantae</taxon>
        <taxon>Streptophyta</taxon>
        <taxon>Embryophyta</taxon>
        <taxon>Tracheophyta</taxon>
        <taxon>Spermatophyta</taxon>
        <taxon>Magnoliopsida</taxon>
        <taxon>eudicotyledons</taxon>
        <taxon>Gunneridae</taxon>
        <taxon>Pentapetalae</taxon>
        <taxon>asterids</taxon>
        <taxon>campanulids</taxon>
        <taxon>Asterales</taxon>
        <taxon>Asteraceae</taxon>
        <taxon>Carduoideae</taxon>
        <taxon>Cardueae</taxon>
        <taxon>Carduinae</taxon>
        <taxon>Cynara</taxon>
    </lineage>
</organism>
<dbReference type="AlphaFoldDB" id="A0A103YNU4"/>
<dbReference type="EMBL" id="LEKV01000001">
    <property type="protein sequence ID" value="KVI12473.1"/>
    <property type="molecule type" value="Genomic_DNA"/>
</dbReference>
<name>A0A103YNU4_CYNCS</name>
<accession>A0A103YNU4</accession>
<reference evidence="1 2" key="1">
    <citation type="journal article" date="2016" name="Sci. Rep.">
        <title>The genome sequence of the outbreeding globe artichoke constructed de novo incorporating a phase-aware low-pass sequencing strategy of F1 progeny.</title>
        <authorList>
            <person name="Scaglione D."/>
            <person name="Reyes-Chin-Wo S."/>
            <person name="Acquadro A."/>
            <person name="Froenicke L."/>
            <person name="Portis E."/>
            <person name="Beitel C."/>
            <person name="Tirone M."/>
            <person name="Mauro R."/>
            <person name="Lo Monaco A."/>
            <person name="Mauromicale G."/>
            <person name="Faccioli P."/>
            <person name="Cattivelli L."/>
            <person name="Rieseberg L."/>
            <person name="Michelmore R."/>
            <person name="Lanteri S."/>
        </authorList>
    </citation>
    <scope>NUCLEOTIDE SEQUENCE [LARGE SCALE GENOMIC DNA]</scope>
    <source>
        <strain evidence="1">2C</strain>
    </source>
</reference>
<comment type="caution">
    <text evidence="1">The sequence shown here is derived from an EMBL/GenBank/DDBJ whole genome shotgun (WGS) entry which is preliminary data.</text>
</comment>
<evidence type="ECO:0000313" key="1">
    <source>
        <dbReference type="EMBL" id="KVI12473.1"/>
    </source>
</evidence>
<evidence type="ECO:0000313" key="2">
    <source>
        <dbReference type="Proteomes" id="UP000243975"/>
    </source>
</evidence>
<gene>
    <name evidence="1" type="ORF">Ccrd_009101</name>
</gene>
<proteinExistence type="predicted"/>
<protein>
    <submittedName>
        <fullName evidence="1">Uncharacterized protein</fullName>
    </submittedName>
</protein>
<dbReference type="Proteomes" id="UP000243975">
    <property type="component" value="Unassembled WGS sequence"/>
</dbReference>
<dbReference type="Gramene" id="KVI12473">
    <property type="protein sequence ID" value="KVI12473"/>
    <property type="gene ID" value="Ccrd_009101"/>
</dbReference>
<keyword evidence="2" id="KW-1185">Reference proteome</keyword>
<sequence length="164" mass="18625">MTLLVVIYATTMINDANPFTSYQYISLHPAGSFTFTSFHPSIRLNTPWSFILINGCTLFYKQVHQGLESAWLHNANLKWSNRLVISATSPNDIPPADEPKLWGLVMKSSYLEHISNTIPYSRAGMYWDIDPVTTASIYLALGHKSQTIPFHDRRLQMFSISSAR</sequence>